<evidence type="ECO:0000256" key="1">
    <source>
        <dbReference type="ARBA" id="ARBA00022553"/>
    </source>
</evidence>
<dbReference type="InterPro" id="IPR058245">
    <property type="entry name" value="NreC/VraR/RcsB-like_REC"/>
</dbReference>
<dbReference type="InterPro" id="IPR001789">
    <property type="entry name" value="Sig_transdc_resp-reg_receiver"/>
</dbReference>
<dbReference type="CDD" id="cd17535">
    <property type="entry name" value="REC_NarL-like"/>
    <property type="match status" value="1"/>
</dbReference>
<proteinExistence type="predicted"/>
<organism evidence="8">
    <name type="scientific">uncultured planctomycete 8FN</name>
    <dbReference type="NCBI Taxonomy" id="455070"/>
    <lineage>
        <taxon>Bacteria</taxon>
        <taxon>Pseudomonadati</taxon>
        <taxon>Planctomycetota</taxon>
        <taxon>Planctomycetia</taxon>
        <taxon>Planctomycetales</taxon>
        <taxon>environmental samples</taxon>
    </lineage>
</organism>
<accession>A9LH11</accession>
<dbReference type="InterPro" id="IPR000792">
    <property type="entry name" value="Tscrpt_reg_LuxR_C"/>
</dbReference>
<evidence type="ECO:0000256" key="4">
    <source>
        <dbReference type="ARBA" id="ARBA00023163"/>
    </source>
</evidence>
<keyword evidence="2" id="KW-0805">Transcription regulation</keyword>
<sequence length="210" mass="22786">MSIRLIVVDDHPVIRRGLENMLEGSGISIVGEAASAEQALSLLSLISAEVVLLDVRMPDGDGLDCLSRIKLDHPDVAVLMYSTFGNPTYVARAVALGAVGYVTKGKPKELLCDAICQVAKGETVWSRDELRRVTGALATPRLDLDVEVPLTAREAEVLKHLTSGKTNKEIANSLTISYETVKEHVQNILRKIGVTDRTQAAVWAFRKGIV</sequence>
<dbReference type="AlphaFoldDB" id="A9LH11"/>
<feature type="modified residue" description="4-aspartylphosphate" evidence="5">
    <location>
        <position position="54"/>
    </location>
</feature>
<dbReference type="Gene3D" id="3.40.50.2300">
    <property type="match status" value="1"/>
</dbReference>
<evidence type="ECO:0000256" key="2">
    <source>
        <dbReference type="ARBA" id="ARBA00023015"/>
    </source>
</evidence>
<reference evidence="8" key="1">
    <citation type="journal article" date="2007" name="ISME J.">
        <title>Fosmids of novel marine Planctomycetes from the Namibian and Oregon coast upwelling systems and their cross-comparison with planctomycete genomes.</title>
        <authorList>
            <person name="Woebken D."/>
            <person name="Teeling H."/>
            <person name="Wecker P."/>
            <person name="Dumitriu A."/>
            <person name="Kostadinov I."/>
            <person name="DeLong E.F."/>
            <person name="Amann R."/>
            <person name="Gloeckner F.O."/>
        </authorList>
    </citation>
    <scope>NUCLEOTIDE SEQUENCE</scope>
</reference>
<keyword evidence="3" id="KW-0238">DNA-binding</keyword>
<dbReference type="PROSITE" id="PS50043">
    <property type="entry name" value="HTH_LUXR_2"/>
    <property type="match status" value="1"/>
</dbReference>
<dbReference type="CDD" id="cd06170">
    <property type="entry name" value="LuxR_C_like"/>
    <property type="match status" value="1"/>
</dbReference>
<feature type="domain" description="HTH luxR-type" evidence="6">
    <location>
        <begin position="143"/>
        <end position="208"/>
    </location>
</feature>
<dbReference type="SUPFAM" id="SSF52172">
    <property type="entry name" value="CheY-like"/>
    <property type="match status" value="1"/>
</dbReference>
<dbReference type="PANTHER" id="PTHR43214">
    <property type="entry name" value="TWO-COMPONENT RESPONSE REGULATOR"/>
    <property type="match status" value="1"/>
</dbReference>
<evidence type="ECO:0000256" key="5">
    <source>
        <dbReference type="PROSITE-ProRule" id="PRU00169"/>
    </source>
</evidence>
<dbReference type="GO" id="GO:0006355">
    <property type="term" value="P:regulation of DNA-templated transcription"/>
    <property type="evidence" value="ECO:0007669"/>
    <property type="project" value="InterPro"/>
</dbReference>
<dbReference type="InterPro" id="IPR039420">
    <property type="entry name" value="WalR-like"/>
</dbReference>
<dbReference type="FunFam" id="1.10.10.10:FF:000153">
    <property type="entry name" value="LuxR family transcriptional regulator"/>
    <property type="match status" value="1"/>
</dbReference>
<dbReference type="SMART" id="SM00448">
    <property type="entry name" value="REC"/>
    <property type="match status" value="1"/>
</dbReference>
<evidence type="ECO:0000259" key="6">
    <source>
        <dbReference type="PROSITE" id="PS50043"/>
    </source>
</evidence>
<keyword evidence="4" id="KW-0804">Transcription</keyword>
<evidence type="ECO:0000259" key="7">
    <source>
        <dbReference type="PROSITE" id="PS50110"/>
    </source>
</evidence>
<feature type="domain" description="Response regulatory" evidence="7">
    <location>
        <begin position="4"/>
        <end position="119"/>
    </location>
</feature>
<dbReference type="SUPFAM" id="SSF46894">
    <property type="entry name" value="C-terminal effector domain of the bipartite response regulators"/>
    <property type="match status" value="1"/>
</dbReference>
<evidence type="ECO:0000313" key="8">
    <source>
        <dbReference type="EMBL" id="ABX10688.1"/>
    </source>
</evidence>
<dbReference type="GO" id="GO:0000160">
    <property type="term" value="P:phosphorelay signal transduction system"/>
    <property type="evidence" value="ECO:0007669"/>
    <property type="project" value="InterPro"/>
</dbReference>
<dbReference type="EMBL" id="EF591888">
    <property type="protein sequence ID" value="ABX10688.1"/>
    <property type="molecule type" value="Genomic_DNA"/>
</dbReference>
<gene>
    <name evidence="8" type="ORF">8FN_10</name>
</gene>
<name>A9LH11_9BACT</name>
<evidence type="ECO:0000256" key="3">
    <source>
        <dbReference type="ARBA" id="ARBA00023125"/>
    </source>
</evidence>
<dbReference type="PROSITE" id="PS00622">
    <property type="entry name" value="HTH_LUXR_1"/>
    <property type="match status" value="1"/>
</dbReference>
<dbReference type="PRINTS" id="PR00038">
    <property type="entry name" value="HTHLUXR"/>
</dbReference>
<dbReference type="GO" id="GO:0003677">
    <property type="term" value="F:DNA binding"/>
    <property type="evidence" value="ECO:0007669"/>
    <property type="project" value="UniProtKB-KW"/>
</dbReference>
<keyword evidence="1 5" id="KW-0597">Phosphoprotein</keyword>
<protein>
    <submittedName>
        <fullName evidence="8">Two-component system response regulator</fullName>
    </submittedName>
</protein>
<dbReference type="Pfam" id="PF00196">
    <property type="entry name" value="GerE"/>
    <property type="match status" value="1"/>
</dbReference>
<dbReference type="InterPro" id="IPR016032">
    <property type="entry name" value="Sig_transdc_resp-reg_C-effctor"/>
</dbReference>
<dbReference type="Pfam" id="PF00072">
    <property type="entry name" value="Response_reg"/>
    <property type="match status" value="1"/>
</dbReference>
<dbReference type="PROSITE" id="PS50110">
    <property type="entry name" value="RESPONSE_REGULATORY"/>
    <property type="match status" value="1"/>
</dbReference>
<dbReference type="SMART" id="SM00421">
    <property type="entry name" value="HTH_LUXR"/>
    <property type="match status" value="1"/>
</dbReference>
<dbReference type="InterPro" id="IPR011006">
    <property type="entry name" value="CheY-like_superfamily"/>
</dbReference>